<comment type="subcellular location">
    <subcellularLocation>
        <location evidence="1">Membrane</location>
        <topology evidence="1">Multi-pass membrane protein</topology>
    </subcellularLocation>
</comment>
<organism evidence="9 10">
    <name type="scientific">Lithospermum erythrorhizon</name>
    <name type="common">Purple gromwell</name>
    <name type="synonym">Lithospermum officinale var. erythrorhizon</name>
    <dbReference type="NCBI Taxonomy" id="34254"/>
    <lineage>
        <taxon>Eukaryota</taxon>
        <taxon>Viridiplantae</taxon>
        <taxon>Streptophyta</taxon>
        <taxon>Embryophyta</taxon>
        <taxon>Tracheophyta</taxon>
        <taxon>Spermatophyta</taxon>
        <taxon>Magnoliopsida</taxon>
        <taxon>eudicotyledons</taxon>
        <taxon>Gunneridae</taxon>
        <taxon>Pentapetalae</taxon>
        <taxon>asterids</taxon>
        <taxon>lamiids</taxon>
        <taxon>Boraginales</taxon>
        <taxon>Boraginaceae</taxon>
        <taxon>Boraginoideae</taxon>
        <taxon>Lithospermeae</taxon>
        <taxon>Lithospermum</taxon>
    </lineage>
</organism>
<dbReference type="GO" id="GO:0022857">
    <property type="term" value="F:transmembrane transporter activity"/>
    <property type="evidence" value="ECO:0007669"/>
    <property type="project" value="InterPro"/>
</dbReference>
<feature type="transmembrane region" description="Helical" evidence="7">
    <location>
        <begin position="7"/>
        <end position="25"/>
    </location>
</feature>
<feature type="transmembrane region" description="Helical" evidence="7">
    <location>
        <begin position="141"/>
        <end position="162"/>
    </location>
</feature>
<proteinExistence type="inferred from homology"/>
<evidence type="ECO:0000256" key="2">
    <source>
        <dbReference type="ARBA" id="ARBA00022448"/>
    </source>
</evidence>
<comment type="similarity">
    <text evidence="6">Belongs to the major facilitator superfamily. Phosphate:H(+) symporter (TC 2.A.1.9) family.</text>
</comment>
<keyword evidence="2" id="KW-0813">Transport</keyword>
<gene>
    <name evidence="9" type="ORF">LIER_28659</name>
</gene>
<dbReference type="AlphaFoldDB" id="A0AAV3RIC3"/>
<dbReference type="InterPro" id="IPR020846">
    <property type="entry name" value="MFS_dom"/>
</dbReference>
<evidence type="ECO:0000256" key="6">
    <source>
        <dbReference type="ARBA" id="ARBA00044504"/>
    </source>
</evidence>
<reference evidence="9 10" key="1">
    <citation type="submission" date="2024-01" db="EMBL/GenBank/DDBJ databases">
        <title>The complete chloroplast genome sequence of Lithospermum erythrorhizon: insights into the phylogenetic relationship among Boraginaceae species and the maternal lineages of purple gromwells.</title>
        <authorList>
            <person name="Okada T."/>
            <person name="Watanabe K."/>
        </authorList>
    </citation>
    <scope>NUCLEOTIDE SEQUENCE [LARGE SCALE GENOMIC DNA]</scope>
</reference>
<dbReference type="PANTHER" id="PTHR23504">
    <property type="entry name" value="MAJOR FACILITATOR SUPERFAMILY DOMAIN-CONTAINING PROTEIN 10"/>
    <property type="match status" value="1"/>
</dbReference>
<keyword evidence="10" id="KW-1185">Reference proteome</keyword>
<sequence>MEQSLISYHLFVSYFLFNLAIFIVYPVITDFTMEALCPQKDECALAIYLTGFQQAITGLGSVFALPLIGSLSDLYGRKTLLTIPFTSFIVPLAILAYSRTAPFVYAFYVTKTLSGIVENSTQCLALAYVADNISKEKRGSMFGVVIGVGSAGTLAGTLAARFLPTAKIFLIAAIISVVAAVYLQLFVKDKSSPSNPLSQPIMRTEIDRTTIECESSQEIQAFTKITSFRIVIDLLKSSRTLMLAAFVAFFDMLAFGGLQSSLFYYLKAVFQFNKDQFAEMMLIAYISATTTQLFFIPMVSPVMGDKLLLSFGLFSGFMMMLLTSIAWVFWVPFSAALLSFFYFLALPSLCSIVSKQVGKKDQGMAQGCILSMASLANIVSPLIYSPLTALFLSDGAPFSYPGFSVLCIGLAWLIAFITSTMIPSVSSDEITTADNLEA</sequence>
<protein>
    <submittedName>
        <fullName evidence="9">Secondary carrier transporter</fullName>
    </submittedName>
</protein>
<dbReference type="PANTHER" id="PTHR23504:SF95">
    <property type="entry name" value="MAJOR FACILITATOR SUPERFAMILY PROTEIN"/>
    <property type="match status" value="1"/>
</dbReference>
<evidence type="ECO:0000256" key="4">
    <source>
        <dbReference type="ARBA" id="ARBA00022989"/>
    </source>
</evidence>
<feature type="transmembrane region" description="Helical" evidence="7">
    <location>
        <begin position="369"/>
        <end position="392"/>
    </location>
</feature>
<feature type="transmembrane region" description="Helical" evidence="7">
    <location>
        <begin position="168"/>
        <end position="187"/>
    </location>
</feature>
<dbReference type="Proteomes" id="UP001454036">
    <property type="component" value="Unassembled WGS sequence"/>
</dbReference>
<keyword evidence="4 7" id="KW-1133">Transmembrane helix</keyword>
<evidence type="ECO:0000256" key="7">
    <source>
        <dbReference type="SAM" id="Phobius"/>
    </source>
</evidence>
<feature type="transmembrane region" description="Helical" evidence="7">
    <location>
        <begin position="45"/>
        <end position="68"/>
    </location>
</feature>
<accession>A0AAV3RIC3</accession>
<comment type="caution">
    <text evidence="9">The sequence shown here is derived from an EMBL/GenBank/DDBJ whole genome shotgun (WGS) entry which is preliminary data.</text>
</comment>
<evidence type="ECO:0000256" key="5">
    <source>
        <dbReference type="ARBA" id="ARBA00023136"/>
    </source>
</evidence>
<feature type="transmembrane region" description="Helical" evidence="7">
    <location>
        <begin position="277"/>
        <end position="296"/>
    </location>
</feature>
<evidence type="ECO:0000256" key="1">
    <source>
        <dbReference type="ARBA" id="ARBA00004141"/>
    </source>
</evidence>
<name>A0AAV3RIC3_LITER</name>
<dbReference type="PROSITE" id="PS50850">
    <property type="entry name" value="MFS"/>
    <property type="match status" value="1"/>
</dbReference>
<evidence type="ECO:0000259" key="8">
    <source>
        <dbReference type="PROSITE" id="PS50850"/>
    </source>
</evidence>
<keyword evidence="3 7" id="KW-0812">Transmembrane</keyword>
<dbReference type="SUPFAM" id="SSF103473">
    <property type="entry name" value="MFS general substrate transporter"/>
    <property type="match status" value="1"/>
</dbReference>
<feature type="transmembrane region" description="Helical" evidence="7">
    <location>
        <begin position="398"/>
        <end position="417"/>
    </location>
</feature>
<evidence type="ECO:0000313" key="10">
    <source>
        <dbReference type="Proteomes" id="UP001454036"/>
    </source>
</evidence>
<dbReference type="GO" id="GO:0016020">
    <property type="term" value="C:membrane"/>
    <property type="evidence" value="ECO:0007669"/>
    <property type="project" value="UniProtKB-SubCell"/>
</dbReference>
<dbReference type="PRINTS" id="PR01035">
    <property type="entry name" value="TCRTETA"/>
</dbReference>
<dbReference type="InterPro" id="IPR001958">
    <property type="entry name" value="Tet-R_TetA/multi-R_MdtG-like"/>
</dbReference>
<evidence type="ECO:0000256" key="3">
    <source>
        <dbReference type="ARBA" id="ARBA00022692"/>
    </source>
</evidence>
<dbReference type="CDD" id="cd17330">
    <property type="entry name" value="MFS_SLC46_TetA_like"/>
    <property type="match status" value="1"/>
</dbReference>
<feature type="domain" description="Major facilitator superfamily (MFS) profile" evidence="8">
    <location>
        <begin position="6"/>
        <end position="427"/>
    </location>
</feature>
<evidence type="ECO:0000313" key="9">
    <source>
        <dbReference type="EMBL" id="GAA0175496.1"/>
    </source>
</evidence>
<dbReference type="InterPro" id="IPR036259">
    <property type="entry name" value="MFS_trans_sf"/>
</dbReference>
<feature type="transmembrane region" description="Helical" evidence="7">
    <location>
        <begin position="241"/>
        <end position="265"/>
    </location>
</feature>
<dbReference type="InterPro" id="IPR011701">
    <property type="entry name" value="MFS"/>
</dbReference>
<dbReference type="EMBL" id="BAABME010009622">
    <property type="protein sequence ID" value="GAA0175496.1"/>
    <property type="molecule type" value="Genomic_DNA"/>
</dbReference>
<dbReference type="Pfam" id="PF07690">
    <property type="entry name" value="MFS_1"/>
    <property type="match status" value="1"/>
</dbReference>
<keyword evidence="5 7" id="KW-0472">Membrane</keyword>
<feature type="transmembrane region" description="Helical" evidence="7">
    <location>
        <begin position="80"/>
        <end position="97"/>
    </location>
</feature>
<dbReference type="Gene3D" id="1.20.1250.20">
    <property type="entry name" value="MFS general substrate transporter like domains"/>
    <property type="match status" value="1"/>
</dbReference>